<dbReference type="InterPro" id="IPR049244">
    <property type="entry name" value="DUF6879"/>
</dbReference>
<evidence type="ECO:0000259" key="1">
    <source>
        <dbReference type="Pfam" id="PF21806"/>
    </source>
</evidence>
<keyword evidence="3" id="KW-1185">Reference proteome</keyword>
<name>A0A8T4ITH9_9ACTN</name>
<dbReference type="EMBL" id="JAGSMN010000357">
    <property type="protein sequence ID" value="MBR7674552.1"/>
    <property type="molecule type" value="Genomic_DNA"/>
</dbReference>
<dbReference type="AlphaFoldDB" id="A0A8T4ITH9"/>
<comment type="caution">
    <text evidence="2">The sequence shown here is derived from an EMBL/GenBank/DDBJ whole genome shotgun (WGS) entry which is preliminary data.</text>
</comment>
<evidence type="ECO:0000313" key="3">
    <source>
        <dbReference type="Proteomes" id="UP000675554"/>
    </source>
</evidence>
<gene>
    <name evidence="2" type="ORF">KDA82_16310</name>
</gene>
<organism evidence="2 3">
    <name type="scientific">Streptomyces daliensis</name>
    <dbReference type="NCBI Taxonomy" id="299421"/>
    <lineage>
        <taxon>Bacteria</taxon>
        <taxon>Bacillati</taxon>
        <taxon>Actinomycetota</taxon>
        <taxon>Actinomycetes</taxon>
        <taxon>Kitasatosporales</taxon>
        <taxon>Streptomycetaceae</taxon>
        <taxon>Streptomyces</taxon>
    </lineage>
</organism>
<feature type="domain" description="DUF6879" evidence="1">
    <location>
        <begin position="3"/>
        <end position="145"/>
    </location>
</feature>
<protein>
    <recommendedName>
        <fullName evidence="1">DUF6879 domain-containing protein</fullName>
    </recommendedName>
</protein>
<dbReference type="Proteomes" id="UP000675554">
    <property type="component" value="Unassembled WGS sequence"/>
</dbReference>
<proteinExistence type="predicted"/>
<dbReference type="Pfam" id="PF21806">
    <property type="entry name" value="DUF6879"/>
    <property type="match status" value="1"/>
</dbReference>
<sequence>MRDDPDFLAWQEGHREDPADRASWWTGWHDAVAEAVGRGVLVRRLRVVCEPLSDYIRYEWEGTFANVAAGEEVRWLPRSRGHGLLLPVLEGWVMDEQTVILHHFGGDGQSVQPDMEVIEDPLMARQYASACDTAWQRAIPHAEYRPS</sequence>
<reference evidence="2" key="1">
    <citation type="submission" date="2021-04" db="EMBL/GenBank/DDBJ databases">
        <title>Sequencing of actinobacteria type strains.</title>
        <authorList>
            <person name="Nguyen G.-S."/>
            <person name="Wentzel A."/>
        </authorList>
    </citation>
    <scope>NUCLEOTIDE SEQUENCE</scope>
    <source>
        <strain evidence="2">DSM 42095</strain>
    </source>
</reference>
<accession>A0A8T4ITH9</accession>
<evidence type="ECO:0000313" key="2">
    <source>
        <dbReference type="EMBL" id="MBR7674552.1"/>
    </source>
</evidence>